<dbReference type="RefSeq" id="WP_067210289.1">
    <property type="nucleotide sequence ID" value="NZ_FLOC01000013.1"/>
</dbReference>
<dbReference type="Pfam" id="PF12706">
    <property type="entry name" value="Lactamase_B_2"/>
    <property type="match status" value="1"/>
</dbReference>
<dbReference type="Gene3D" id="3.60.15.10">
    <property type="entry name" value="Ribonuclease Z/Hydroxyacylglutathione hydrolase-like"/>
    <property type="match status" value="1"/>
</dbReference>
<reference evidence="3 4" key="1">
    <citation type="submission" date="2016-06" db="EMBL/GenBank/DDBJ databases">
        <authorList>
            <person name="Kjaerup R.B."/>
            <person name="Dalgaard T.S."/>
            <person name="Juul-Madsen H.R."/>
        </authorList>
    </citation>
    <scope>NUCLEOTIDE SEQUENCE [LARGE SCALE GENOMIC DNA]</scope>
    <source>
        <strain evidence="3 4">CECT 5080</strain>
    </source>
</reference>
<feature type="region of interest" description="Disordered" evidence="1">
    <location>
        <begin position="1"/>
        <end position="32"/>
    </location>
</feature>
<dbReference type="GO" id="GO:0070290">
    <property type="term" value="F:N-acylphosphatidylethanolamine-specific phospholipase D activity"/>
    <property type="evidence" value="ECO:0007669"/>
    <property type="project" value="InterPro"/>
</dbReference>
<feature type="domain" description="Metallo-beta-lactamase" evidence="2">
    <location>
        <begin position="98"/>
        <end position="290"/>
    </location>
</feature>
<dbReference type="PIRSF" id="PIRSF038896">
    <property type="entry name" value="NAPE-PLD"/>
    <property type="match status" value="1"/>
</dbReference>
<dbReference type="EMBL" id="FLOC01000013">
    <property type="protein sequence ID" value="SBS32644.1"/>
    <property type="molecule type" value="Genomic_DNA"/>
</dbReference>
<dbReference type="Proteomes" id="UP000092627">
    <property type="component" value="Unassembled WGS sequence"/>
</dbReference>
<evidence type="ECO:0000313" key="3">
    <source>
        <dbReference type="EMBL" id="SBS32644.1"/>
    </source>
</evidence>
<dbReference type="AlphaFoldDB" id="A0A1A8TK31"/>
<evidence type="ECO:0000259" key="2">
    <source>
        <dbReference type="Pfam" id="PF12706"/>
    </source>
</evidence>
<organism evidence="3 4">
    <name type="scientific">Marinomonas aquimarina</name>
    <dbReference type="NCBI Taxonomy" id="295068"/>
    <lineage>
        <taxon>Bacteria</taxon>
        <taxon>Pseudomonadati</taxon>
        <taxon>Pseudomonadota</taxon>
        <taxon>Gammaproteobacteria</taxon>
        <taxon>Oceanospirillales</taxon>
        <taxon>Oceanospirillaceae</taxon>
        <taxon>Marinomonas</taxon>
    </lineage>
</organism>
<dbReference type="GO" id="GO:0008270">
    <property type="term" value="F:zinc ion binding"/>
    <property type="evidence" value="ECO:0007669"/>
    <property type="project" value="InterPro"/>
</dbReference>
<dbReference type="InterPro" id="IPR024884">
    <property type="entry name" value="NAPE-PLD"/>
</dbReference>
<sequence length="343" mass="39384">MQRPCFQSERTTPPTAVAHHQQGSFHNVPRTRPNGFMKTLRLYVRFFTEKKVGTVPEHTIPVQSLSRKQLDALPHNDVFIVKLGHSSLLIKHYGEYWLIDPVFSEHASPLSFTGPKRFHPAPISLAELPLIDKVLISHNHYDHLDKATIKQLKRKTYEFYVPKGVDKTLQKWGVMPTNMKVFDWWQEEHSDRQMIAYTPAQHFSGRGLSDAKQTLWGSWVIKSRAGSLFFSGDSGYFPGFKEIGERYGPFTMTFIETGAYDKAWPQIHMTPEQSVQAHLDLQGDIMVPVHNSTFDLAFHPWQEPLVRVEQAAAKSQVTLSTPVFGEVFRGSEVRTKRWWQGKA</sequence>
<evidence type="ECO:0000256" key="1">
    <source>
        <dbReference type="SAM" id="MobiDB-lite"/>
    </source>
</evidence>
<name>A0A1A8TK31_9GAMM</name>
<keyword evidence="4" id="KW-1185">Reference proteome</keyword>
<dbReference type="PANTHER" id="PTHR15032:SF4">
    <property type="entry name" value="N-ACYL-PHOSPHATIDYLETHANOLAMINE-HYDROLYZING PHOSPHOLIPASE D"/>
    <property type="match status" value="1"/>
</dbReference>
<dbReference type="STRING" id="295068.MAQ5080_02313"/>
<keyword evidence="3" id="KW-0378">Hydrolase</keyword>
<dbReference type="InterPro" id="IPR036866">
    <property type="entry name" value="RibonucZ/Hydroxyglut_hydro"/>
</dbReference>
<dbReference type="SUPFAM" id="SSF56281">
    <property type="entry name" value="Metallo-hydrolase/oxidoreductase"/>
    <property type="match status" value="1"/>
</dbReference>
<evidence type="ECO:0000313" key="4">
    <source>
        <dbReference type="Proteomes" id="UP000092627"/>
    </source>
</evidence>
<protein>
    <submittedName>
        <fullName evidence="3">Metal-dependent hydrolase</fullName>
    </submittedName>
</protein>
<accession>A0A1A8TK31</accession>
<dbReference type="GO" id="GO:0005737">
    <property type="term" value="C:cytoplasm"/>
    <property type="evidence" value="ECO:0007669"/>
    <property type="project" value="TreeGrafter"/>
</dbReference>
<gene>
    <name evidence="3" type="ORF">MAQ5080_02313</name>
</gene>
<dbReference type="OrthoDB" id="9805728at2"/>
<dbReference type="PANTHER" id="PTHR15032">
    <property type="entry name" value="N-ACYL-PHOSPHATIDYLETHANOLAMINE-HYDROLYZING PHOSPHOLIPASE D"/>
    <property type="match status" value="1"/>
</dbReference>
<dbReference type="InterPro" id="IPR001279">
    <property type="entry name" value="Metallo-B-lactamas"/>
</dbReference>
<proteinExistence type="predicted"/>